<evidence type="ECO:0000256" key="7">
    <source>
        <dbReference type="ARBA" id="ARBA00047880"/>
    </source>
</evidence>
<evidence type="ECO:0000256" key="3">
    <source>
        <dbReference type="ARBA" id="ARBA00022643"/>
    </source>
</evidence>
<keyword evidence="3" id="KW-0288">FMN</keyword>
<keyword evidence="10" id="KW-1185">Reference proteome</keyword>
<dbReference type="SMART" id="SM00904">
    <property type="entry name" value="Flavokinase"/>
    <property type="match status" value="1"/>
</dbReference>
<dbReference type="SUPFAM" id="SSF82114">
    <property type="entry name" value="Riboflavin kinase-like"/>
    <property type="match status" value="1"/>
</dbReference>
<feature type="domain" description="Riboflavin kinase" evidence="8">
    <location>
        <begin position="7"/>
        <end position="129"/>
    </location>
</feature>
<dbReference type="InterPro" id="IPR023465">
    <property type="entry name" value="Riboflavin_kinase_dom_sf"/>
</dbReference>
<evidence type="ECO:0000313" key="10">
    <source>
        <dbReference type="Proteomes" id="UP000265692"/>
    </source>
</evidence>
<dbReference type="RefSeq" id="WP_118876311.1">
    <property type="nucleotide sequence ID" value="NZ_QWEI01000004.1"/>
</dbReference>
<reference evidence="9 10" key="1">
    <citation type="submission" date="2018-08" db="EMBL/GenBank/DDBJ databases">
        <title>Lysinibacillus sp. YLB-03 draft genome sequence.</title>
        <authorList>
            <person name="Yu L."/>
        </authorList>
    </citation>
    <scope>NUCLEOTIDE SEQUENCE [LARGE SCALE GENOMIC DNA]</scope>
    <source>
        <strain evidence="9 10">YLB-03</strain>
    </source>
</reference>
<evidence type="ECO:0000256" key="2">
    <source>
        <dbReference type="ARBA" id="ARBA00022630"/>
    </source>
</evidence>
<proteinExistence type="predicted"/>
<dbReference type="EMBL" id="QWEI01000004">
    <property type="protein sequence ID" value="RHW36787.1"/>
    <property type="molecule type" value="Genomic_DNA"/>
</dbReference>
<evidence type="ECO:0000256" key="6">
    <source>
        <dbReference type="ARBA" id="ARBA00022840"/>
    </source>
</evidence>
<accession>A0A396S8G3</accession>
<dbReference type="PANTHER" id="PTHR22749:SF6">
    <property type="entry name" value="RIBOFLAVIN KINASE"/>
    <property type="match status" value="1"/>
</dbReference>
<evidence type="ECO:0000256" key="4">
    <source>
        <dbReference type="ARBA" id="ARBA00022679"/>
    </source>
</evidence>
<name>A0A396S8G3_9BACL</name>
<dbReference type="OrthoDB" id="9803667at2"/>
<evidence type="ECO:0000256" key="1">
    <source>
        <dbReference type="ARBA" id="ARBA00012105"/>
    </source>
</evidence>
<dbReference type="InterPro" id="IPR023468">
    <property type="entry name" value="Riboflavin_kinase"/>
</dbReference>
<comment type="catalytic activity">
    <reaction evidence="7">
        <text>riboflavin + ATP = FMN + ADP + H(+)</text>
        <dbReference type="Rhea" id="RHEA:14357"/>
        <dbReference type="ChEBI" id="CHEBI:15378"/>
        <dbReference type="ChEBI" id="CHEBI:30616"/>
        <dbReference type="ChEBI" id="CHEBI:57986"/>
        <dbReference type="ChEBI" id="CHEBI:58210"/>
        <dbReference type="ChEBI" id="CHEBI:456216"/>
        <dbReference type="EC" id="2.7.1.26"/>
    </reaction>
</comment>
<keyword evidence="2" id="KW-0285">Flavoprotein</keyword>
<dbReference type="GO" id="GO:0005524">
    <property type="term" value="F:ATP binding"/>
    <property type="evidence" value="ECO:0007669"/>
    <property type="project" value="UniProtKB-KW"/>
</dbReference>
<protein>
    <recommendedName>
        <fullName evidence="1">riboflavin kinase</fullName>
        <ecNumber evidence="1">2.7.1.26</ecNumber>
    </recommendedName>
</protein>
<dbReference type="Proteomes" id="UP000265692">
    <property type="component" value="Unassembled WGS sequence"/>
</dbReference>
<dbReference type="InterPro" id="IPR015865">
    <property type="entry name" value="Riboflavin_kinase_bac/euk"/>
</dbReference>
<evidence type="ECO:0000259" key="8">
    <source>
        <dbReference type="SMART" id="SM00904"/>
    </source>
</evidence>
<dbReference type="Pfam" id="PF01687">
    <property type="entry name" value="Flavokinase"/>
    <property type="match status" value="1"/>
</dbReference>
<evidence type="ECO:0000256" key="5">
    <source>
        <dbReference type="ARBA" id="ARBA00022741"/>
    </source>
</evidence>
<organism evidence="9 10">
    <name type="scientific">Ureibacillus yapensis</name>
    <dbReference type="NCBI Taxonomy" id="2304605"/>
    <lineage>
        <taxon>Bacteria</taxon>
        <taxon>Bacillati</taxon>
        <taxon>Bacillota</taxon>
        <taxon>Bacilli</taxon>
        <taxon>Bacillales</taxon>
        <taxon>Caryophanaceae</taxon>
        <taxon>Ureibacillus</taxon>
    </lineage>
</organism>
<keyword evidence="5" id="KW-0547">Nucleotide-binding</keyword>
<dbReference type="Gene3D" id="2.40.30.30">
    <property type="entry name" value="Riboflavin kinase-like"/>
    <property type="match status" value="1"/>
</dbReference>
<sequence length="133" mass="15184">MNAISQLKNPLVVGRVVKGKQLGRTIGFPTANLHLLAGFSLEIGVYGVSIYHNSSNYIGILNVGKRPTFNDGNHQTVEVHILEFNQLIYDEYLTIEVKFFIRNEMKFSHLQDLIAQLKADAFYARKKFRKITK</sequence>
<dbReference type="GO" id="GO:0008531">
    <property type="term" value="F:riboflavin kinase activity"/>
    <property type="evidence" value="ECO:0007669"/>
    <property type="project" value="UniProtKB-EC"/>
</dbReference>
<evidence type="ECO:0000313" key="9">
    <source>
        <dbReference type="EMBL" id="RHW36787.1"/>
    </source>
</evidence>
<dbReference type="PANTHER" id="PTHR22749">
    <property type="entry name" value="RIBOFLAVIN KINASE/FMN ADENYLYLTRANSFERASE"/>
    <property type="match status" value="1"/>
</dbReference>
<dbReference type="AlphaFoldDB" id="A0A396S8G3"/>
<keyword evidence="6" id="KW-0067">ATP-binding</keyword>
<dbReference type="GO" id="GO:0009398">
    <property type="term" value="P:FMN biosynthetic process"/>
    <property type="evidence" value="ECO:0007669"/>
    <property type="project" value="TreeGrafter"/>
</dbReference>
<dbReference type="GO" id="GO:0009231">
    <property type="term" value="P:riboflavin biosynthetic process"/>
    <property type="evidence" value="ECO:0007669"/>
    <property type="project" value="InterPro"/>
</dbReference>
<comment type="caution">
    <text evidence="9">The sequence shown here is derived from an EMBL/GenBank/DDBJ whole genome shotgun (WGS) entry which is preliminary data.</text>
</comment>
<keyword evidence="4" id="KW-0808">Transferase</keyword>
<gene>
    <name evidence="9" type="ORF">D1B33_10375</name>
</gene>
<dbReference type="EC" id="2.7.1.26" evidence="1"/>